<organism evidence="1 2">
    <name type="scientific">Sphaeroforma arctica JP610</name>
    <dbReference type="NCBI Taxonomy" id="667725"/>
    <lineage>
        <taxon>Eukaryota</taxon>
        <taxon>Ichthyosporea</taxon>
        <taxon>Ichthyophonida</taxon>
        <taxon>Sphaeroforma</taxon>
    </lineage>
</organism>
<sequence>MYIERQPLLLVLQDVMFQGLEFGATGMLGSLAQLVAPCAHKILSGQRVEDMQHVVQTIQYWGGQGLFNPQM</sequence>
<reference evidence="1 2" key="1">
    <citation type="submission" date="2011-02" db="EMBL/GenBank/DDBJ databases">
        <title>The Genome Sequence of Sphaeroforma arctica JP610.</title>
        <authorList>
            <consortium name="The Broad Institute Genome Sequencing Platform"/>
            <person name="Russ C."/>
            <person name="Cuomo C."/>
            <person name="Young S.K."/>
            <person name="Zeng Q."/>
            <person name="Gargeya S."/>
            <person name="Alvarado L."/>
            <person name="Berlin A."/>
            <person name="Chapman S.B."/>
            <person name="Chen Z."/>
            <person name="Freedman E."/>
            <person name="Gellesch M."/>
            <person name="Goldberg J."/>
            <person name="Griggs A."/>
            <person name="Gujja S."/>
            <person name="Heilman E."/>
            <person name="Heiman D."/>
            <person name="Howarth C."/>
            <person name="Mehta T."/>
            <person name="Neiman D."/>
            <person name="Pearson M."/>
            <person name="Roberts A."/>
            <person name="Saif S."/>
            <person name="Shea T."/>
            <person name="Shenoy N."/>
            <person name="Sisk P."/>
            <person name="Stolte C."/>
            <person name="Sykes S."/>
            <person name="White J."/>
            <person name="Yandava C."/>
            <person name="Burger G."/>
            <person name="Gray M.W."/>
            <person name="Holland P.W.H."/>
            <person name="King N."/>
            <person name="Lang F.B.F."/>
            <person name="Roger A.J."/>
            <person name="Ruiz-Trillo I."/>
            <person name="Haas B."/>
            <person name="Nusbaum C."/>
            <person name="Birren B."/>
        </authorList>
    </citation>
    <scope>NUCLEOTIDE SEQUENCE [LARGE SCALE GENOMIC DNA]</scope>
    <source>
        <strain evidence="1 2">JP610</strain>
    </source>
</reference>
<evidence type="ECO:0000313" key="1">
    <source>
        <dbReference type="EMBL" id="KNC72636.1"/>
    </source>
</evidence>
<protein>
    <submittedName>
        <fullName evidence="1">Uncharacterized protein</fullName>
    </submittedName>
</protein>
<keyword evidence="2" id="KW-1185">Reference proteome</keyword>
<evidence type="ECO:0000313" key="2">
    <source>
        <dbReference type="Proteomes" id="UP000054560"/>
    </source>
</evidence>
<dbReference type="EMBL" id="KQ246722">
    <property type="protein sequence ID" value="KNC72636.1"/>
    <property type="molecule type" value="Genomic_DNA"/>
</dbReference>
<accession>A0A0L0F7W1</accession>
<feature type="non-terminal residue" evidence="1">
    <location>
        <position position="71"/>
    </location>
</feature>
<dbReference type="RefSeq" id="XP_014146538.1">
    <property type="nucleotide sequence ID" value="XM_014291063.1"/>
</dbReference>
<dbReference type="GeneID" id="25915309"/>
<dbReference type="AlphaFoldDB" id="A0A0L0F7W1"/>
<proteinExistence type="predicted"/>
<name>A0A0L0F7W1_9EUKA</name>
<gene>
    <name evidence="1" type="ORF">SARC_14805</name>
</gene>
<dbReference type="Proteomes" id="UP000054560">
    <property type="component" value="Unassembled WGS sequence"/>
</dbReference>